<name>A0A392P7T5_9FABA</name>
<feature type="non-terminal residue" evidence="3">
    <location>
        <position position="118"/>
    </location>
</feature>
<evidence type="ECO:0000313" key="3">
    <source>
        <dbReference type="EMBL" id="MCI06975.1"/>
    </source>
</evidence>
<keyword evidence="1" id="KW-0175">Coiled coil</keyword>
<protein>
    <submittedName>
        <fullName evidence="3">RNA-directed DNA polymerase (Reverse transcriptase)</fullName>
    </submittedName>
</protein>
<keyword evidence="4" id="KW-1185">Reference proteome</keyword>
<evidence type="ECO:0000256" key="1">
    <source>
        <dbReference type="SAM" id="Coils"/>
    </source>
</evidence>
<evidence type="ECO:0000259" key="2">
    <source>
        <dbReference type="Pfam" id="PF24626"/>
    </source>
</evidence>
<dbReference type="PANTHER" id="PTHR46148">
    <property type="entry name" value="CHROMO DOMAIN-CONTAINING PROTEIN"/>
    <property type="match status" value="1"/>
</dbReference>
<dbReference type="Proteomes" id="UP000265520">
    <property type="component" value="Unassembled WGS sequence"/>
</dbReference>
<feature type="coiled-coil region" evidence="1">
    <location>
        <begin position="11"/>
        <end position="45"/>
    </location>
</feature>
<keyword evidence="3" id="KW-0695">RNA-directed DNA polymerase</keyword>
<dbReference type="AlphaFoldDB" id="A0A392P7T5"/>
<sequence length="118" mass="13711">MIRWGIGETRVEAVQRELQDRDEALRQLRDQLLRAQNRMKTQADIHRQSVVTRIHAKLAARYFGPYPVVDRVGAVAYRLKLPERSKIHPVFHVSLLKKAVGNYHQEADLPDELEGEDM</sequence>
<feature type="domain" description="Tf2-1-like SH3-like" evidence="2">
    <location>
        <begin position="48"/>
        <end position="99"/>
    </location>
</feature>
<organism evidence="3 4">
    <name type="scientific">Trifolium medium</name>
    <dbReference type="NCBI Taxonomy" id="97028"/>
    <lineage>
        <taxon>Eukaryota</taxon>
        <taxon>Viridiplantae</taxon>
        <taxon>Streptophyta</taxon>
        <taxon>Embryophyta</taxon>
        <taxon>Tracheophyta</taxon>
        <taxon>Spermatophyta</taxon>
        <taxon>Magnoliopsida</taxon>
        <taxon>eudicotyledons</taxon>
        <taxon>Gunneridae</taxon>
        <taxon>Pentapetalae</taxon>
        <taxon>rosids</taxon>
        <taxon>fabids</taxon>
        <taxon>Fabales</taxon>
        <taxon>Fabaceae</taxon>
        <taxon>Papilionoideae</taxon>
        <taxon>50 kb inversion clade</taxon>
        <taxon>NPAAA clade</taxon>
        <taxon>Hologalegina</taxon>
        <taxon>IRL clade</taxon>
        <taxon>Trifolieae</taxon>
        <taxon>Trifolium</taxon>
    </lineage>
</organism>
<evidence type="ECO:0000313" key="4">
    <source>
        <dbReference type="Proteomes" id="UP000265520"/>
    </source>
</evidence>
<dbReference type="PANTHER" id="PTHR46148:SF52">
    <property type="entry name" value="OS04G0603800 PROTEIN"/>
    <property type="match status" value="1"/>
</dbReference>
<comment type="caution">
    <text evidence="3">The sequence shown here is derived from an EMBL/GenBank/DDBJ whole genome shotgun (WGS) entry which is preliminary data.</text>
</comment>
<dbReference type="GO" id="GO:0003964">
    <property type="term" value="F:RNA-directed DNA polymerase activity"/>
    <property type="evidence" value="ECO:0007669"/>
    <property type="project" value="UniProtKB-KW"/>
</dbReference>
<keyword evidence="3" id="KW-0808">Transferase</keyword>
<accession>A0A392P7T5</accession>
<proteinExistence type="predicted"/>
<reference evidence="3 4" key="1">
    <citation type="journal article" date="2018" name="Front. Plant Sci.">
        <title>Red Clover (Trifolium pratense) and Zigzag Clover (T. medium) - A Picture of Genomic Similarities and Differences.</title>
        <authorList>
            <person name="Dluhosova J."/>
            <person name="Istvanek J."/>
            <person name="Nedelnik J."/>
            <person name="Repkova J."/>
        </authorList>
    </citation>
    <scope>NUCLEOTIDE SEQUENCE [LARGE SCALE GENOMIC DNA]</scope>
    <source>
        <strain evidence="4">cv. 10/8</strain>
        <tissue evidence="3">Leaf</tissue>
    </source>
</reference>
<keyword evidence="3" id="KW-0548">Nucleotidyltransferase</keyword>
<dbReference type="Pfam" id="PF24626">
    <property type="entry name" value="SH3_Tf2-1"/>
    <property type="match status" value="1"/>
</dbReference>
<dbReference type="EMBL" id="LXQA010063734">
    <property type="protein sequence ID" value="MCI06975.1"/>
    <property type="molecule type" value="Genomic_DNA"/>
</dbReference>
<dbReference type="InterPro" id="IPR056924">
    <property type="entry name" value="SH3_Tf2-1"/>
</dbReference>